<feature type="compositionally biased region" description="Basic and acidic residues" evidence="1">
    <location>
        <begin position="119"/>
        <end position="129"/>
    </location>
</feature>
<reference evidence="2" key="1">
    <citation type="journal article" date="2019" name="Sci. Rep.">
        <title>Draft genome of Tanacetum cinerariifolium, the natural source of mosquito coil.</title>
        <authorList>
            <person name="Yamashiro T."/>
            <person name="Shiraishi A."/>
            <person name="Satake H."/>
            <person name="Nakayama K."/>
        </authorList>
    </citation>
    <scope>NUCLEOTIDE SEQUENCE</scope>
</reference>
<sequence>MTSPETRETKAYKTYLGYATCVIPPKKARKFKKSASPKLTTVPVSPEEPTRKSKRVKRPAKKSTNALTIGVVIRDTLVMYLAKKKEKVIVEDEDDDHNDQDSRSEGSDQESDSGDDNSQSDKERGSDSEHETDENELGFESDQEENEEDVEDDEEERMTSLLKPRPTIPMMKTKPMLNQRMNELVNTDKGFIQKEGTDGDMINVQQENENLEITLDQVIEDAHVTISTVPKKTKVPVTSSSHSSELAAKFLNFVDIHVLVITESLLVFTTVILQSFLSFTPLPSQSTPTPPPITEATNPLSTLLNFTSVFQFNRVSTLEKEVVKLKKDDLLNTQVTALVDEHLDSRLGATRDEFMSCLLASITTRITEQVKIQLPQILPKEVSNFVPSMIKSMVTESLKHAVLVKESSQPQSTYEAAALLTEFELKKILIDKMDESQSYLIAIEHKECYDGLIKSCDLDKNRGLKKRKTSKDDEPTKGLKAKESKSGSSKGSESQSKSSGKFVHEEELEFEVADSEILQDQEENLGDDDEEPKIKVVSKCDWFTKPKQPQEPTDLDWNVGKTPQQGPTQSWLMTLASYEIPKGDDYPFDLIKPLPLVMNRNHQIVPVDYFFNNDLKYLQGGISTMTYTTSIKKTKAAQYDLPGIEDMKRVKDLQLGVKSYQKKINTTKPETTKAGIKKRDPYTPYQDPQRFIYVDNKGRNRFMRSDELYKFSDGTLIGFRTLLDDITKNILIEYMP</sequence>
<proteinExistence type="predicted"/>
<feature type="compositionally biased region" description="Basic residues" evidence="1">
    <location>
        <begin position="52"/>
        <end position="61"/>
    </location>
</feature>
<protein>
    <submittedName>
        <fullName evidence="2">Uncharacterized protein</fullName>
    </submittedName>
</protein>
<evidence type="ECO:0000313" key="2">
    <source>
        <dbReference type="EMBL" id="GEU83524.1"/>
    </source>
</evidence>
<feature type="region of interest" description="Disordered" evidence="1">
    <location>
        <begin position="29"/>
        <end position="69"/>
    </location>
</feature>
<feature type="region of interest" description="Disordered" evidence="1">
    <location>
        <begin position="464"/>
        <end position="503"/>
    </location>
</feature>
<dbReference type="AlphaFoldDB" id="A0A6L2NG53"/>
<feature type="compositionally biased region" description="Acidic residues" evidence="1">
    <location>
        <begin position="130"/>
        <end position="156"/>
    </location>
</feature>
<accession>A0A6L2NG53</accession>
<feature type="compositionally biased region" description="Basic and acidic residues" evidence="1">
    <location>
        <begin position="470"/>
        <end position="485"/>
    </location>
</feature>
<name>A0A6L2NG53_TANCI</name>
<evidence type="ECO:0000256" key="1">
    <source>
        <dbReference type="SAM" id="MobiDB-lite"/>
    </source>
</evidence>
<organism evidence="2">
    <name type="scientific">Tanacetum cinerariifolium</name>
    <name type="common">Dalmatian daisy</name>
    <name type="synonym">Chrysanthemum cinerariifolium</name>
    <dbReference type="NCBI Taxonomy" id="118510"/>
    <lineage>
        <taxon>Eukaryota</taxon>
        <taxon>Viridiplantae</taxon>
        <taxon>Streptophyta</taxon>
        <taxon>Embryophyta</taxon>
        <taxon>Tracheophyta</taxon>
        <taxon>Spermatophyta</taxon>
        <taxon>Magnoliopsida</taxon>
        <taxon>eudicotyledons</taxon>
        <taxon>Gunneridae</taxon>
        <taxon>Pentapetalae</taxon>
        <taxon>asterids</taxon>
        <taxon>campanulids</taxon>
        <taxon>Asterales</taxon>
        <taxon>Asteraceae</taxon>
        <taxon>Asteroideae</taxon>
        <taxon>Anthemideae</taxon>
        <taxon>Anthemidinae</taxon>
        <taxon>Tanacetum</taxon>
    </lineage>
</organism>
<feature type="compositionally biased region" description="Low complexity" evidence="1">
    <location>
        <begin position="486"/>
        <end position="501"/>
    </location>
</feature>
<comment type="caution">
    <text evidence="2">The sequence shown here is derived from an EMBL/GenBank/DDBJ whole genome shotgun (WGS) entry which is preliminary data.</text>
</comment>
<dbReference type="EMBL" id="BKCJ010008700">
    <property type="protein sequence ID" value="GEU83524.1"/>
    <property type="molecule type" value="Genomic_DNA"/>
</dbReference>
<feature type="region of interest" description="Disordered" evidence="1">
    <location>
        <begin position="91"/>
        <end position="170"/>
    </location>
</feature>
<gene>
    <name evidence="2" type="ORF">Tci_055502</name>
</gene>